<evidence type="ECO:0000259" key="3">
    <source>
        <dbReference type="Pfam" id="PF01425"/>
    </source>
</evidence>
<dbReference type="PANTHER" id="PTHR46072">
    <property type="entry name" value="AMIDASE-RELATED-RELATED"/>
    <property type="match status" value="1"/>
</dbReference>
<keyword evidence="5" id="KW-1185">Reference proteome</keyword>
<protein>
    <recommendedName>
        <fullName evidence="3">Amidase domain-containing protein</fullName>
    </recommendedName>
</protein>
<dbReference type="Gene3D" id="3.90.1300.10">
    <property type="entry name" value="Amidase signature (AS) domain"/>
    <property type="match status" value="1"/>
</dbReference>
<dbReference type="eggNOG" id="KOG1212">
    <property type="taxonomic scope" value="Eukaryota"/>
</dbReference>
<reference evidence="5" key="1">
    <citation type="journal article" date="2012" name="BMC Genomics">
        <title>Genome sequence of the necrotrophic fungus Penicillium digitatum, the main postharvest pathogen of citrus.</title>
        <authorList>
            <person name="Marcet-Houben M."/>
            <person name="Ballester A.-R."/>
            <person name="de la Fuente B."/>
            <person name="Harries E."/>
            <person name="Marcos J.F."/>
            <person name="Gonzalez-Candelas L."/>
            <person name="Gabaldon T."/>
        </authorList>
    </citation>
    <scope>NUCLEOTIDE SEQUENCE [LARGE SCALE GENOMIC DNA]</scope>
    <source>
        <strain evidence="5">PHI26 / CECT 20796</strain>
    </source>
</reference>
<evidence type="ECO:0000256" key="2">
    <source>
        <dbReference type="ARBA" id="ARBA00022801"/>
    </source>
</evidence>
<dbReference type="Proteomes" id="UP000009882">
    <property type="component" value="Unassembled WGS sequence"/>
</dbReference>
<comment type="similarity">
    <text evidence="1">Belongs to the amidase family.</text>
</comment>
<dbReference type="PANTHER" id="PTHR46072:SF2">
    <property type="entry name" value="AMIDASE (EUROFUNG)"/>
    <property type="match status" value="1"/>
</dbReference>
<name>K9FSC3_PEND2</name>
<dbReference type="Pfam" id="PF01425">
    <property type="entry name" value="Amidase"/>
    <property type="match status" value="1"/>
</dbReference>
<evidence type="ECO:0000256" key="1">
    <source>
        <dbReference type="ARBA" id="ARBA00009199"/>
    </source>
</evidence>
<feature type="domain" description="Amidase" evidence="3">
    <location>
        <begin position="9"/>
        <end position="107"/>
    </location>
</feature>
<evidence type="ECO:0000313" key="5">
    <source>
        <dbReference type="Proteomes" id="UP000009882"/>
    </source>
</evidence>
<organism evidence="4 5">
    <name type="scientific">Penicillium digitatum (strain PHI26 / CECT 20796)</name>
    <name type="common">Green mold</name>
    <dbReference type="NCBI Taxonomy" id="1170229"/>
    <lineage>
        <taxon>Eukaryota</taxon>
        <taxon>Fungi</taxon>
        <taxon>Dikarya</taxon>
        <taxon>Ascomycota</taxon>
        <taxon>Pezizomycotina</taxon>
        <taxon>Eurotiomycetes</taxon>
        <taxon>Eurotiomycetidae</taxon>
        <taxon>Eurotiales</taxon>
        <taxon>Aspergillaceae</taxon>
        <taxon>Penicillium</taxon>
    </lineage>
</organism>
<dbReference type="SUPFAM" id="SSF75304">
    <property type="entry name" value="Amidase signature (AS) enzymes"/>
    <property type="match status" value="1"/>
</dbReference>
<dbReference type="InterPro" id="IPR023631">
    <property type="entry name" value="Amidase_dom"/>
</dbReference>
<gene>
    <name evidence="4" type="ORF">PDIG_46740</name>
</gene>
<dbReference type="EMBL" id="AKCT01000186">
    <property type="protein sequence ID" value="EKV12059.1"/>
    <property type="molecule type" value="Genomic_DNA"/>
</dbReference>
<accession>K9FSC3</accession>
<dbReference type="STRING" id="1170229.K9FSC3"/>
<sequence>MRAGPFASAQEDVVLGQILKNMSAIVIAKTNLLQLGLYLQGTETENPLCRLTINPRNPFFSPPGGSTGGEGALLTLYGSRFGVGIDIGGSIRISQSTMGLCGFKPSASINRREQNCPSFLFTYMHLFFSTERSTSLLGRTRLHRKPRACPICYMSRLIANSQPWNLDPRYAPLP</sequence>
<proteinExistence type="inferred from homology"/>
<dbReference type="InParanoid" id="K9FSC3"/>
<keyword evidence="2" id="KW-0378">Hydrolase</keyword>
<dbReference type="HOGENOM" id="CLU_1540576_0_0_1"/>
<dbReference type="InterPro" id="IPR036928">
    <property type="entry name" value="AS_sf"/>
</dbReference>
<comment type="caution">
    <text evidence="4">The sequence shown here is derived from an EMBL/GenBank/DDBJ whole genome shotgun (WGS) entry which is preliminary data.</text>
</comment>
<dbReference type="AlphaFoldDB" id="K9FSC3"/>
<dbReference type="GO" id="GO:0016787">
    <property type="term" value="F:hydrolase activity"/>
    <property type="evidence" value="ECO:0007669"/>
    <property type="project" value="UniProtKB-KW"/>
</dbReference>
<evidence type="ECO:0000313" key="4">
    <source>
        <dbReference type="EMBL" id="EKV12059.1"/>
    </source>
</evidence>